<dbReference type="HOGENOM" id="CLU_075027_0_0_7"/>
<evidence type="ECO:0000313" key="1">
    <source>
        <dbReference type="EMBL" id="ETX04887.1"/>
    </source>
</evidence>
<keyword evidence="2" id="KW-1185">Reference proteome</keyword>
<evidence type="ECO:0000313" key="2">
    <source>
        <dbReference type="Proteomes" id="UP000019140"/>
    </source>
</evidence>
<proteinExistence type="predicted"/>
<sequence length="313" mass="36096">MSREFVFNDLSTRSIAPTVFEARQRMDKMVQSIAALYDTGSTLFTLGDIYRTILANDYLLSQWFSDRDADRESKAFFGRLSTKTALDAALPEAIQDRFQLSEFHIDGERAPALGLAFLLDGLAVSLPSEVLWRQAEIQLNHLWLDENAEEHRDEVTTLNIAELQQAQIVIDKLHERFLQELHEEPRSLWKRRQECFPHLAFGLDVEDRLCGLENAILPQVISKLMVLDGAVRNWRYEKRPEPQLPEVHPESQSTMQRYGDLRRFRDANGRDELFERHAMVGSQYCIHLRIIHASRQIEVGYIGPHLPISSAPT</sequence>
<dbReference type="AlphaFoldDB" id="W4M5I7"/>
<protein>
    <submittedName>
        <fullName evidence="1">Uncharacterized protein</fullName>
    </submittedName>
</protein>
<dbReference type="Proteomes" id="UP000019140">
    <property type="component" value="Unassembled WGS sequence"/>
</dbReference>
<organism evidence="1 2">
    <name type="scientific">Candidatus Entotheonella gemina</name>
    <dbReference type="NCBI Taxonomy" id="1429439"/>
    <lineage>
        <taxon>Bacteria</taxon>
        <taxon>Pseudomonadati</taxon>
        <taxon>Nitrospinota/Tectimicrobiota group</taxon>
        <taxon>Candidatus Tectimicrobiota</taxon>
        <taxon>Candidatus Entotheonellia</taxon>
        <taxon>Candidatus Entotheonellales</taxon>
        <taxon>Candidatus Entotheonellaceae</taxon>
        <taxon>Candidatus Entotheonella</taxon>
    </lineage>
</organism>
<accession>W4M5I7</accession>
<dbReference type="EMBL" id="AZHX01001095">
    <property type="protein sequence ID" value="ETX04887.1"/>
    <property type="molecule type" value="Genomic_DNA"/>
</dbReference>
<gene>
    <name evidence="1" type="ORF">ETSY2_26245</name>
</gene>
<comment type="caution">
    <text evidence="1">The sequence shown here is derived from an EMBL/GenBank/DDBJ whole genome shotgun (WGS) entry which is preliminary data.</text>
</comment>
<reference evidence="1 2" key="1">
    <citation type="journal article" date="2014" name="Nature">
        <title>An environmental bacterial taxon with a large and distinct metabolic repertoire.</title>
        <authorList>
            <person name="Wilson M.C."/>
            <person name="Mori T."/>
            <person name="Ruckert C."/>
            <person name="Uria A.R."/>
            <person name="Helf M.J."/>
            <person name="Takada K."/>
            <person name="Gernert C."/>
            <person name="Steffens U.A."/>
            <person name="Heycke N."/>
            <person name="Schmitt S."/>
            <person name="Rinke C."/>
            <person name="Helfrich E.J."/>
            <person name="Brachmann A.O."/>
            <person name="Gurgui C."/>
            <person name="Wakimoto T."/>
            <person name="Kracht M."/>
            <person name="Crusemann M."/>
            <person name="Hentschel U."/>
            <person name="Abe I."/>
            <person name="Matsunaga S."/>
            <person name="Kalinowski J."/>
            <person name="Takeyama H."/>
            <person name="Piel J."/>
        </authorList>
    </citation>
    <scope>NUCLEOTIDE SEQUENCE [LARGE SCALE GENOMIC DNA]</scope>
    <source>
        <strain evidence="2">TSY2</strain>
    </source>
</reference>
<name>W4M5I7_9BACT</name>